<proteinExistence type="predicted"/>
<evidence type="ECO:0000256" key="1">
    <source>
        <dbReference type="SAM" id="MobiDB-lite"/>
    </source>
</evidence>
<protein>
    <submittedName>
        <fullName evidence="2">Uncharacterized protein</fullName>
    </submittedName>
</protein>
<accession>W4M0C8</accession>
<sequence length="34" mass="3753">MSESFDEAGTLSTQRWEPRQEQAISRQANGITAG</sequence>
<dbReference type="HOGENOM" id="CLU_3372718_0_0_7"/>
<organism evidence="2 3">
    <name type="scientific">Entotheonella factor</name>
    <dbReference type="NCBI Taxonomy" id="1429438"/>
    <lineage>
        <taxon>Bacteria</taxon>
        <taxon>Pseudomonadati</taxon>
        <taxon>Nitrospinota/Tectimicrobiota group</taxon>
        <taxon>Candidatus Tectimicrobiota</taxon>
        <taxon>Candidatus Entotheonellia</taxon>
        <taxon>Candidatus Entotheonellales</taxon>
        <taxon>Candidatus Entotheonellaceae</taxon>
        <taxon>Candidatus Entotheonella</taxon>
    </lineage>
</organism>
<name>W4M0C8_ENTF1</name>
<feature type="region of interest" description="Disordered" evidence="1">
    <location>
        <begin position="1"/>
        <end position="34"/>
    </location>
</feature>
<comment type="caution">
    <text evidence="2">The sequence shown here is derived from an EMBL/GenBank/DDBJ whole genome shotgun (WGS) entry which is preliminary data.</text>
</comment>
<evidence type="ECO:0000313" key="2">
    <source>
        <dbReference type="EMBL" id="ETX03431.1"/>
    </source>
</evidence>
<dbReference type="EMBL" id="AZHW01000048">
    <property type="protein sequence ID" value="ETX03431.1"/>
    <property type="molecule type" value="Genomic_DNA"/>
</dbReference>
<reference evidence="2 3" key="1">
    <citation type="journal article" date="2014" name="Nature">
        <title>An environmental bacterial taxon with a large and distinct metabolic repertoire.</title>
        <authorList>
            <person name="Wilson M.C."/>
            <person name="Mori T."/>
            <person name="Ruckert C."/>
            <person name="Uria A.R."/>
            <person name="Helf M.J."/>
            <person name="Takada K."/>
            <person name="Gernert C."/>
            <person name="Steffens U.A."/>
            <person name="Heycke N."/>
            <person name="Schmitt S."/>
            <person name="Rinke C."/>
            <person name="Helfrich E.J."/>
            <person name="Brachmann A.O."/>
            <person name="Gurgui C."/>
            <person name="Wakimoto T."/>
            <person name="Kracht M."/>
            <person name="Crusemann M."/>
            <person name="Hentschel U."/>
            <person name="Abe I."/>
            <person name="Matsunaga S."/>
            <person name="Kalinowski J."/>
            <person name="Takeyama H."/>
            <person name="Piel J."/>
        </authorList>
    </citation>
    <scope>NUCLEOTIDE SEQUENCE [LARGE SCALE GENOMIC DNA]</scope>
    <source>
        <strain evidence="3">TSY1</strain>
    </source>
</reference>
<gene>
    <name evidence="2" type="ORF">ETSY1_00040</name>
</gene>
<evidence type="ECO:0000313" key="3">
    <source>
        <dbReference type="Proteomes" id="UP000019141"/>
    </source>
</evidence>
<feature type="compositionally biased region" description="Polar residues" evidence="1">
    <location>
        <begin position="22"/>
        <end position="34"/>
    </location>
</feature>
<dbReference type="Proteomes" id="UP000019141">
    <property type="component" value="Unassembled WGS sequence"/>
</dbReference>
<keyword evidence="3" id="KW-1185">Reference proteome</keyword>
<dbReference type="AlphaFoldDB" id="W4M0C8"/>